<evidence type="ECO:0000313" key="3">
    <source>
        <dbReference type="Proteomes" id="UP001153737"/>
    </source>
</evidence>
<dbReference type="Proteomes" id="UP001153737">
    <property type="component" value="Chromosome 4"/>
</dbReference>
<reference evidence="2" key="1">
    <citation type="submission" date="2022-01" db="EMBL/GenBank/DDBJ databases">
        <authorList>
            <person name="King R."/>
        </authorList>
    </citation>
    <scope>NUCLEOTIDE SEQUENCE</scope>
</reference>
<evidence type="ECO:0000256" key="1">
    <source>
        <dbReference type="SAM" id="MobiDB-lite"/>
    </source>
</evidence>
<protein>
    <submittedName>
        <fullName evidence="2">Uncharacterized protein</fullName>
    </submittedName>
</protein>
<proteinExistence type="predicted"/>
<dbReference type="AlphaFoldDB" id="A0A9N9SEV7"/>
<evidence type="ECO:0000313" key="2">
    <source>
        <dbReference type="EMBL" id="CAG9820341.1"/>
    </source>
</evidence>
<accession>A0A9N9SEV7</accession>
<name>A0A9N9SEV7_PHACE</name>
<dbReference type="EMBL" id="OU896710">
    <property type="protein sequence ID" value="CAG9820341.1"/>
    <property type="molecule type" value="Genomic_DNA"/>
</dbReference>
<sequence length="230" mass="25898">MNPPDRPDVTPPSKIKHATRSPVCLPDIPLPAPPPMANIMMTSRFDLQTLGGFGYRRILSTTRGSEYERSPVLSRCTAPVHHQGEHALSYEEASPEYQSVFYNDHYMSDIDENEEIKEFLCGYNAPERRHSDHSEKQLPSGCAGNFNFNTLPHPGFRSVGQRSFGSNSSMKSSDYYVCSPLPVRKAEAGGSVFKSPQRTIEGILREMKRAEESFDCRGLNYSIRESFLRS</sequence>
<feature type="region of interest" description="Disordered" evidence="1">
    <location>
        <begin position="1"/>
        <end position="20"/>
    </location>
</feature>
<reference evidence="2" key="2">
    <citation type="submission" date="2022-10" db="EMBL/GenBank/DDBJ databases">
        <authorList>
            <consortium name="ENA_rothamsted_submissions"/>
            <consortium name="culmorum"/>
            <person name="King R."/>
        </authorList>
    </citation>
    <scope>NUCLEOTIDE SEQUENCE</scope>
</reference>
<dbReference type="OrthoDB" id="6661004at2759"/>
<organism evidence="2 3">
    <name type="scientific">Phaedon cochleariae</name>
    <name type="common">Mustard beetle</name>
    <dbReference type="NCBI Taxonomy" id="80249"/>
    <lineage>
        <taxon>Eukaryota</taxon>
        <taxon>Metazoa</taxon>
        <taxon>Ecdysozoa</taxon>
        <taxon>Arthropoda</taxon>
        <taxon>Hexapoda</taxon>
        <taxon>Insecta</taxon>
        <taxon>Pterygota</taxon>
        <taxon>Neoptera</taxon>
        <taxon>Endopterygota</taxon>
        <taxon>Coleoptera</taxon>
        <taxon>Polyphaga</taxon>
        <taxon>Cucujiformia</taxon>
        <taxon>Chrysomeloidea</taxon>
        <taxon>Chrysomelidae</taxon>
        <taxon>Chrysomelinae</taxon>
        <taxon>Chrysomelini</taxon>
        <taxon>Phaedon</taxon>
    </lineage>
</organism>
<keyword evidence="3" id="KW-1185">Reference proteome</keyword>
<gene>
    <name evidence="2" type="ORF">PHAECO_LOCUS8412</name>
</gene>